<reference evidence="1" key="1">
    <citation type="submission" date="2020-05" db="EMBL/GenBank/DDBJ databases">
        <authorList>
            <person name="Chiriac C."/>
            <person name="Salcher M."/>
            <person name="Ghai R."/>
            <person name="Kavagutti S V."/>
        </authorList>
    </citation>
    <scope>NUCLEOTIDE SEQUENCE</scope>
</reference>
<proteinExistence type="predicted"/>
<accession>A0A6J7WMT1</accession>
<gene>
    <name evidence="1" type="ORF">UFOVP229_64</name>
</gene>
<dbReference type="EMBL" id="LR798271">
    <property type="protein sequence ID" value="CAB5219379.1"/>
    <property type="molecule type" value="Genomic_DNA"/>
</dbReference>
<organism evidence="1">
    <name type="scientific">uncultured Caudovirales phage</name>
    <dbReference type="NCBI Taxonomy" id="2100421"/>
    <lineage>
        <taxon>Viruses</taxon>
        <taxon>Duplodnaviria</taxon>
        <taxon>Heunggongvirae</taxon>
        <taxon>Uroviricota</taxon>
        <taxon>Caudoviricetes</taxon>
        <taxon>Peduoviridae</taxon>
        <taxon>Maltschvirus</taxon>
        <taxon>Maltschvirus maltsch</taxon>
    </lineage>
</organism>
<evidence type="ECO:0000313" key="1">
    <source>
        <dbReference type="EMBL" id="CAB5219379.1"/>
    </source>
</evidence>
<protein>
    <submittedName>
        <fullName evidence="1">Uncharacterized protein</fullName>
    </submittedName>
</protein>
<name>A0A6J7WMT1_9CAUD</name>
<sequence length="73" mass="8535">MLVAEVIDGIITKVADCQELCEWWPPTDEQLRDRNLVRVNLFREHDPQTQRLVPCEPVLEGDWVYTVAVENIE</sequence>